<evidence type="ECO:0000313" key="1">
    <source>
        <dbReference type="EMBL" id="KMM32917.1"/>
    </source>
</evidence>
<dbReference type="AlphaFoldDB" id="A0A0J6FEC8"/>
<dbReference type="Gene3D" id="2.120.10.30">
    <property type="entry name" value="TolB, C-terminal domain"/>
    <property type="match status" value="1"/>
</dbReference>
<organism evidence="1 2">
    <name type="scientific">Parabacteroides goldsteinii</name>
    <dbReference type="NCBI Taxonomy" id="328812"/>
    <lineage>
        <taxon>Bacteria</taxon>
        <taxon>Pseudomonadati</taxon>
        <taxon>Bacteroidota</taxon>
        <taxon>Bacteroidia</taxon>
        <taxon>Bacteroidales</taxon>
        <taxon>Tannerellaceae</taxon>
        <taxon>Parabacteroides</taxon>
    </lineage>
</organism>
<dbReference type="Pfam" id="PF17170">
    <property type="entry name" value="DUF5128"/>
    <property type="match status" value="1"/>
</dbReference>
<dbReference type="Proteomes" id="UP000036166">
    <property type="component" value="Unassembled WGS sequence"/>
</dbReference>
<gene>
    <name evidence="1" type="ORF">ACM15_14880</name>
</gene>
<proteinExistence type="predicted"/>
<dbReference type="EMBL" id="LFJV01000048">
    <property type="protein sequence ID" value="KMM32917.1"/>
    <property type="molecule type" value="Genomic_DNA"/>
</dbReference>
<dbReference type="SUPFAM" id="SSF63825">
    <property type="entry name" value="YWTD domain"/>
    <property type="match status" value="1"/>
</dbReference>
<evidence type="ECO:0000313" key="2">
    <source>
        <dbReference type="Proteomes" id="UP000036166"/>
    </source>
</evidence>
<evidence type="ECO:0008006" key="3">
    <source>
        <dbReference type="Google" id="ProtNLM"/>
    </source>
</evidence>
<reference evidence="1 2" key="1">
    <citation type="submission" date="2015-06" db="EMBL/GenBank/DDBJ databases">
        <title>Draft Genome Sequence of Parabacteroides goldsteinii with Putative Novel Metallo-Beta-Lactamases Isolated from a Blood Culture from a Human Patient.</title>
        <authorList>
            <person name="Krogh T.J."/>
            <person name="Agergaard C.N."/>
            <person name="Moller-Jensen J."/>
            <person name="Justesen U.S."/>
        </authorList>
    </citation>
    <scope>NUCLEOTIDE SEQUENCE [LARGE SCALE GENOMIC DNA]</scope>
    <source>
        <strain evidence="1 2">910340</strain>
    </source>
</reference>
<name>A0A0J6FEC8_9BACT</name>
<sequence>MVSHVTMVVVTEKYVIKTRIIGLVDVRQMGIHILFVYNTQKKSGYFFRTSLFGLFNQIEKMKKLFILFFLICFTMCTPKPQTSDAIFVDLDQPEEASLFNYFRSIELIPLETSSEVLIKGITKIIVHQDRYYALDKPLCLIFVFDKTGKFLFKIGTKGQGAGEYSFIQDFTLNSFSGNLEILEPYGRIHVYDLSGKFIETKRIDYPGFKVAHSLAALDSTIYVSHSMFEPKKIIYFNLDKQKLLHEEFEEDMSLGSYSNIPYQYQDNWFFFRPVHPVVYKLGKKRLEVAFQFNFGKYTNDGRTAVLSKEAERDFAKNKKEMFDQFSYMIQSVRHNNKYIFASLFWKDQNHRANIIHDKSTGKTKYILDFKEKVWFNSYRGEEIMVTDEYALMPIQWVDLEKRITKEMLDDKQKEILEKLLQADMEQNPILIKYWFK</sequence>
<accession>A0A0J6FEC8</accession>
<comment type="caution">
    <text evidence="1">The sequence shown here is derived from an EMBL/GenBank/DDBJ whole genome shotgun (WGS) entry which is preliminary data.</text>
</comment>
<dbReference type="InterPro" id="IPR011042">
    <property type="entry name" value="6-blade_b-propeller_TolB-like"/>
</dbReference>
<protein>
    <recommendedName>
        <fullName evidence="3">6-bladed beta-propeller</fullName>
    </recommendedName>
</protein>
<dbReference type="PATRIC" id="fig|328812.4.peg.3809"/>